<dbReference type="OrthoDB" id="9861139at2"/>
<comment type="caution">
    <text evidence="1">The sequence shown here is derived from an EMBL/GenBank/DDBJ whole genome shotgun (WGS) entry which is preliminary data.</text>
</comment>
<reference evidence="1 2" key="1">
    <citation type="submission" date="2019-03" db="EMBL/GenBank/DDBJ databases">
        <title>Genomics of glacier-inhabiting Cryobacterium strains.</title>
        <authorList>
            <person name="Liu Q."/>
            <person name="Xin Y.-H."/>
        </authorList>
    </citation>
    <scope>NUCLEOTIDE SEQUENCE [LARGE SCALE GENOMIC DNA]</scope>
    <source>
        <strain evidence="1 2">Hh4</strain>
    </source>
</reference>
<evidence type="ECO:0000313" key="2">
    <source>
        <dbReference type="Proteomes" id="UP000298313"/>
    </source>
</evidence>
<sequence>MGTPIYVSTGAARYVGGTVTETTGKDITLATFLVGLGSISTPPTVWVAPSVNVQGATVAVRILKLLVTNTTPAGTYYCWAKITDTPEVEPLILQGPIVVI</sequence>
<dbReference type="AlphaFoldDB" id="A0A4R9B534"/>
<name>A0A4R9B534_9MICO</name>
<gene>
    <name evidence="1" type="ORF">E3T48_12540</name>
</gene>
<dbReference type="RefSeq" id="WP_134524390.1">
    <property type="nucleotide sequence ID" value="NZ_SOHH01000087.1"/>
</dbReference>
<dbReference type="EMBL" id="SOHH01000087">
    <property type="protein sequence ID" value="TFD74747.1"/>
    <property type="molecule type" value="Genomic_DNA"/>
</dbReference>
<proteinExistence type="predicted"/>
<dbReference type="Proteomes" id="UP000298313">
    <property type="component" value="Unassembled WGS sequence"/>
</dbReference>
<evidence type="ECO:0000313" key="1">
    <source>
        <dbReference type="EMBL" id="TFD74747.1"/>
    </source>
</evidence>
<protein>
    <submittedName>
        <fullName evidence="1">Uncharacterized protein</fullName>
    </submittedName>
</protein>
<accession>A0A4R9B534</accession>
<keyword evidence="2" id="KW-1185">Reference proteome</keyword>
<organism evidence="1 2">
    <name type="scientific">Cryobacterium fucosi</name>
    <dbReference type="NCBI Taxonomy" id="1259157"/>
    <lineage>
        <taxon>Bacteria</taxon>
        <taxon>Bacillati</taxon>
        <taxon>Actinomycetota</taxon>
        <taxon>Actinomycetes</taxon>
        <taxon>Micrococcales</taxon>
        <taxon>Microbacteriaceae</taxon>
        <taxon>Cryobacterium</taxon>
    </lineage>
</organism>